<keyword evidence="3" id="KW-1133">Transmembrane helix</keyword>
<evidence type="ECO:0000256" key="2">
    <source>
        <dbReference type="ARBA" id="ARBA00034247"/>
    </source>
</evidence>
<keyword evidence="6" id="KW-1185">Reference proteome</keyword>
<dbReference type="InterPro" id="IPR029787">
    <property type="entry name" value="Nucleotide_cyclase"/>
</dbReference>
<dbReference type="Gene3D" id="3.30.70.270">
    <property type="match status" value="1"/>
</dbReference>
<organism evidence="5 6">
    <name type="scientific">Alginatibacterium sediminis</name>
    <dbReference type="NCBI Taxonomy" id="2164068"/>
    <lineage>
        <taxon>Bacteria</taxon>
        <taxon>Pseudomonadati</taxon>
        <taxon>Pseudomonadota</taxon>
        <taxon>Gammaproteobacteria</taxon>
        <taxon>Alteromonadales</taxon>
        <taxon>Alteromonadaceae</taxon>
        <taxon>Alginatibacterium</taxon>
    </lineage>
</organism>
<evidence type="ECO:0000259" key="4">
    <source>
        <dbReference type="PROSITE" id="PS50887"/>
    </source>
</evidence>
<dbReference type="InterPro" id="IPR050469">
    <property type="entry name" value="Diguanylate_Cyclase"/>
</dbReference>
<protein>
    <recommendedName>
        <fullName evidence="1">diguanylate cyclase</fullName>
        <ecNumber evidence="1">2.7.7.65</ecNumber>
    </recommendedName>
</protein>
<dbReference type="PROSITE" id="PS50887">
    <property type="entry name" value="GGDEF"/>
    <property type="match status" value="1"/>
</dbReference>
<evidence type="ECO:0000313" key="5">
    <source>
        <dbReference type="EMBL" id="RKF17441.1"/>
    </source>
</evidence>
<keyword evidence="3" id="KW-0472">Membrane</keyword>
<feature type="transmembrane region" description="Helical" evidence="3">
    <location>
        <begin position="127"/>
        <end position="146"/>
    </location>
</feature>
<dbReference type="GO" id="GO:0043709">
    <property type="term" value="P:cell adhesion involved in single-species biofilm formation"/>
    <property type="evidence" value="ECO:0007669"/>
    <property type="project" value="TreeGrafter"/>
</dbReference>
<dbReference type="EMBL" id="RAQO01000007">
    <property type="protein sequence ID" value="RKF17441.1"/>
    <property type="molecule type" value="Genomic_DNA"/>
</dbReference>
<feature type="transmembrane region" description="Helical" evidence="3">
    <location>
        <begin position="49"/>
        <end position="71"/>
    </location>
</feature>
<feature type="transmembrane region" description="Helical" evidence="3">
    <location>
        <begin position="152"/>
        <end position="170"/>
    </location>
</feature>
<gene>
    <name evidence="5" type="ORF">DBZ36_13405</name>
</gene>
<dbReference type="EC" id="2.7.7.65" evidence="1"/>
<dbReference type="InterPro" id="IPR000160">
    <property type="entry name" value="GGDEF_dom"/>
</dbReference>
<feature type="domain" description="GGDEF" evidence="4">
    <location>
        <begin position="221"/>
        <end position="357"/>
    </location>
</feature>
<keyword evidence="3" id="KW-0812">Transmembrane</keyword>
<dbReference type="SUPFAM" id="SSF55073">
    <property type="entry name" value="Nucleotide cyclase"/>
    <property type="match status" value="1"/>
</dbReference>
<comment type="catalytic activity">
    <reaction evidence="2">
        <text>2 GTP = 3',3'-c-di-GMP + 2 diphosphate</text>
        <dbReference type="Rhea" id="RHEA:24898"/>
        <dbReference type="ChEBI" id="CHEBI:33019"/>
        <dbReference type="ChEBI" id="CHEBI:37565"/>
        <dbReference type="ChEBI" id="CHEBI:58805"/>
        <dbReference type="EC" id="2.7.7.65"/>
    </reaction>
</comment>
<dbReference type="GO" id="GO:0005886">
    <property type="term" value="C:plasma membrane"/>
    <property type="evidence" value="ECO:0007669"/>
    <property type="project" value="TreeGrafter"/>
</dbReference>
<proteinExistence type="predicted"/>
<evidence type="ECO:0000313" key="6">
    <source>
        <dbReference type="Proteomes" id="UP000286482"/>
    </source>
</evidence>
<dbReference type="GO" id="GO:1902201">
    <property type="term" value="P:negative regulation of bacterial-type flagellum-dependent cell motility"/>
    <property type="evidence" value="ECO:0007669"/>
    <property type="project" value="TreeGrafter"/>
</dbReference>
<feature type="transmembrane region" description="Helical" evidence="3">
    <location>
        <begin position="78"/>
        <end position="98"/>
    </location>
</feature>
<dbReference type="Proteomes" id="UP000286482">
    <property type="component" value="Unassembled WGS sequence"/>
</dbReference>
<comment type="caution">
    <text evidence="5">The sequence shown here is derived from an EMBL/GenBank/DDBJ whole genome shotgun (WGS) entry which is preliminary data.</text>
</comment>
<evidence type="ECO:0000256" key="3">
    <source>
        <dbReference type="SAM" id="Phobius"/>
    </source>
</evidence>
<reference evidence="5 6" key="1">
    <citation type="submission" date="2018-09" db="EMBL/GenBank/DDBJ databases">
        <authorList>
            <person name="Wang Z."/>
        </authorList>
    </citation>
    <scope>NUCLEOTIDE SEQUENCE [LARGE SCALE GENOMIC DNA]</scope>
    <source>
        <strain evidence="5 6">ALS 81</strain>
    </source>
</reference>
<dbReference type="SMART" id="SM00267">
    <property type="entry name" value="GGDEF"/>
    <property type="match status" value="1"/>
</dbReference>
<evidence type="ECO:0000256" key="1">
    <source>
        <dbReference type="ARBA" id="ARBA00012528"/>
    </source>
</evidence>
<dbReference type="PANTHER" id="PTHR45138:SF9">
    <property type="entry name" value="DIGUANYLATE CYCLASE DGCM-RELATED"/>
    <property type="match status" value="1"/>
</dbReference>
<dbReference type="GO" id="GO:0052621">
    <property type="term" value="F:diguanylate cyclase activity"/>
    <property type="evidence" value="ECO:0007669"/>
    <property type="project" value="UniProtKB-EC"/>
</dbReference>
<dbReference type="CDD" id="cd01949">
    <property type="entry name" value="GGDEF"/>
    <property type="match status" value="1"/>
</dbReference>
<accession>A0A420E9U3</accession>
<sequence>MHKELDIANYQQSLASITQHQSQRILFYVGLLYLALAIFHFLLIPDPVIRQSMTLIALFSALYIEILVVIARKVEQDISILMQISTAFVITLNSFAHIYLTGDIHQTTNLLITIMALGGIGAHKNVFYVSMLVTSILWVLLINTLPSPTHDIVHFSFAVAISVFASIMIFRHRFTILGQLLVQKRQTEFIATFDPMTHCLRRHAFDHKAQQLVVKCGNRPFNLGLMYCDLDYFKRLNDSAGHAQGDLALERSGQLIAQFANQHGLIAGRTGGEEFSIVGEISSRDCRKLANQLVKTISDANIPHPDSPVSHNLTISIGFVCLDQSSFSNLDQMSQLADKALYKAKDKGRDQSQEYLLNSATQAQNIHQ</sequence>
<dbReference type="RefSeq" id="WP_120355466.1">
    <property type="nucleotide sequence ID" value="NZ_RAQO01000007.1"/>
</dbReference>
<dbReference type="Pfam" id="PF00990">
    <property type="entry name" value="GGDEF"/>
    <property type="match status" value="1"/>
</dbReference>
<name>A0A420E9U3_9ALTE</name>
<feature type="transmembrane region" description="Helical" evidence="3">
    <location>
        <begin position="25"/>
        <end position="43"/>
    </location>
</feature>
<dbReference type="AlphaFoldDB" id="A0A420E9U3"/>
<dbReference type="InterPro" id="IPR043128">
    <property type="entry name" value="Rev_trsase/Diguanyl_cyclase"/>
</dbReference>
<dbReference type="NCBIfam" id="TIGR00254">
    <property type="entry name" value="GGDEF"/>
    <property type="match status" value="1"/>
</dbReference>
<dbReference type="PANTHER" id="PTHR45138">
    <property type="entry name" value="REGULATORY COMPONENTS OF SENSORY TRANSDUCTION SYSTEM"/>
    <property type="match status" value="1"/>
</dbReference>
<dbReference type="OrthoDB" id="9803824at2"/>